<dbReference type="SUPFAM" id="SSF75304">
    <property type="entry name" value="Amidase signature (AS) enzymes"/>
    <property type="match status" value="1"/>
</dbReference>
<dbReference type="InterPro" id="IPR020556">
    <property type="entry name" value="Amidase_CS"/>
</dbReference>
<protein>
    <submittedName>
        <fullName evidence="2">Amidase family protein</fullName>
    </submittedName>
</protein>
<evidence type="ECO:0000313" key="3">
    <source>
        <dbReference type="Proteomes" id="UP000035722"/>
    </source>
</evidence>
<dbReference type="GO" id="GO:0003824">
    <property type="term" value="F:catalytic activity"/>
    <property type="evidence" value="ECO:0007669"/>
    <property type="project" value="InterPro"/>
</dbReference>
<reference evidence="3" key="1">
    <citation type="journal article" date="2014" name="Genome Announc.">
        <title>Genome Sequence of Arthrobacter siccitolerans 4J27, a Xeroprotectant-Producing Desiccation-Tolerant Microorganism.</title>
        <authorList>
            <person name="Manzanera M."/>
            <person name="Santa-Cruz-Calvo L."/>
            <person name="Vilchez J.I."/>
            <person name="Garcia-Fontana C."/>
            <person name="Silva-Castro G.A."/>
            <person name="Calvo C."/>
            <person name="Gonzalez-Lopez J."/>
        </authorList>
    </citation>
    <scope>NUCLEOTIDE SEQUENCE [LARGE SCALE GENOMIC DNA]</scope>
    <source>
        <strain evidence="3">4J27</strain>
    </source>
</reference>
<dbReference type="Gene3D" id="3.90.1300.10">
    <property type="entry name" value="Amidase signature (AS) domain"/>
    <property type="match status" value="1"/>
</dbReference>
<evidence type="ECO:0000259" key="1">
    <source>
        <dbReference type="Pfam" id="PF01425"/>
    </source>
</evidence>
<dbReference type="Proteomes" id="UP000035722">
    <property type="component" value="Unassembled WGS sequence"/>
</dbReference>
<sequence>MSTAAGSTELHHLGIAQAGELIRSRSLSSVEYVKALIARTESLDGQLHTYVTRSFENALELARGADREIAAGRYRGPLHGIPFALKDCFDTAGIRTTGHSKVLAGNVPVRDAAVTARLQQAGALLMGKLALHEFAHGGPSFDVPWPPARNPWNTARVTGGSSSGSAAAIAAGLVPASIGTDTGGSIRVPASRCGITGLMPTFGLVGRSGAIPHSYTFDRSGPMARTVEDCAILLQVIAGHDPGDSGSVLHSLPDYRAALGQDLRGLRIGVLRHNWEEEVAVSDAEHGAIQDALGVLRELGATLEDCRIRPMRSYTDIKTIIAETEVFNVHLRDLAVRPSDFGADILGRMLPAMLFTATDLIKAGREHRRAITEMEPLYRRFDAFITISSGEAPAFSAHDPLGFWKNANHFTAANVTGQPALALPHGFGPGGMPLGMQILGRPFGEALILRIGHAYQEATEWHLRRPVLVDHADAPSVDEPPLLAGTSGETSAGLREACLAAARSLGLKLSGRMFAQLLEGAPYAFAMAGRMPGDHGHAEAPANVFAVRHP</sequence>
<dbReference type="OrthoDB" id="182039at2"/>
<name>A0A024H2C2_9MICC</name>
<proteinExistence type="predicted"/>
<keyword evidence="3" id="KW-1185">Reference proteome</keyword>
<dbReference type="STRING" id="861266.ARTSIC4J27_2123"/>
<feature type="domain" description="Amidase" evidence="1">
    <location>
        <begin position="31"/>
        <end position="449"/>
    </location>
</feature>
<dbReference type="InterPro" id="IPR023631">
    <property type="entry name" value="Amidase_dom"/>
</dbReference>
<evidence type="ECO:0000313" key="2">
    <source>
        <dbReference type="EMBL" id="CCQ46163.1"/>
    </source>
</evidence>
<dbReference type="InterPro" id="IPR036928">
    <property type="entry name" value="AS_sf"/>
</dbReference>
<dbReference type="PANTHER" id="PTHR11895">
    <property type="entry name" value="TRANSAMIDASE"/>
    <property type="match status" value="1"/>
</dbReference>
<dbReference type="InterPro" id="IPR000120">
    <property type="entry name" value="Amidase"/>
</dbReference>
<accession>A0A024H2C2</accession>
<dbReference type="PANTHER" id="PTHR11895:SF176">
    <property type="entry name" value="AMIDASE AMID-RELATED"/>
    <property type="match status" value="1"/>
</dbReference>
<dbReference type="EMBL" id="CAQI01000042">
    <property type="protein sequence ID" value="CCQ46163.1"/>
    <property type="molecule type" value="Genomic_DNA"/>
</dbReference>
<dbReference type="Pfam" id="PF01425">
    <property type="entry name" value="Amidase"/>
    <property type="match status" value="1"/>
</dbReference>
<dbReference type="AlphaFoldDB" id="A0A024H2C2"/>
<organism evidence="2 3">
    <name type="scientific">Pseudarthrobacter siccitolerans</name>
    <dbReference type="NCBI Taxonomy" id="861266"/>
    <lineage>
        <taxon>Bacteria</taxon>
        <taxon>Bacillati</taxon>
        <taxon>Actinomycetota</taxon>
        <taxon>Actinomycetes</taxon>
        <taxon>Micrococcales</taxon>
        <taxon>Micrococcaceae</taxon>
        <taxon>Pseudarthrobacter</taxon>
    </lineage>
</organism>
<dbReference type="PROSITE" id="PS00571">
    <property type="entry name" value="AMIDASES"/>
    <property type="match status" value="1"/>
</dbReference>
<gene>
    <name evidence="2" type="primary">gatA</name>
    <name evidence="2" type="ORF">ARTSIC4J27_2123</name>
</gene>
<comment type="caution">
    <text evidence="2">The sequence shown here is derived from an EMBL/GenBank/DDBJ whole genome shotgun (WGS) entry which is preliminary data.</text>
</comment>
<dbReference type="RefSeq" id="WP_050055095.1">
    <property type="nucleotide sequence ID" value="NZ_CAQI01000042.1"/>
</dbReference>